<dbReference type="InterPro" id="IPR020811">
    <property type="entry name" value="Enolase_N"/>
</dbReference>
<feature type="compositionally biased region" description="Basic and acidic residues" evidence="9">
    <location>
        <begin position="172"/>
        <end position="183"/>
    </location>
</feature>
<dbReference type="OrthoDB" id="10009078at2759"/>
<dbReference type="RefSeq" id="XP_019498475.1">
    <property type="nucleotide sequence ID" value="XM_019642930.1"/>
</dbReference>
<evidence type="ECO:0000256" key="4">
    <source>
        <dbReference type="ARBA" id="ARBA00023152"/>
    </source>
</evidence>
<feature type="domain" description="Enolase N-terminal" evidence="11">
    <location>
        <begin position="68"/>
        <end position="259"/>
    </location>
</feature>
<dbReference type="InterPro" id="IPR000941">
    <property type="entry name" value="Enolase"/>
</dbReference>
<keyword evidence="4" id="KW-0324">Glycolysis</keyword>
<dbReference type="KEGG" id="hai:109382997"/>
<dbReference type="InterPro" id="IPR029017">
    <property type="entry name" value="Enolase-like_N"/>
</dbReference>
<feature type="region of interest" description="Disordered" evidence="9">
    <location>
        <begin position="172"/>
        <end position="213"/>
    </location>
</feature>
<dbReference type="GeneID" id="109382997"/>
<protein>
    <recommendedName>
        <fullName evidence="7">Enolase 4</fullName>
        <ecNumber evidence="3">4.2.1.11</ecNumber>
    </recommendedName>
    <alternativeName>
        <fullName evidence="6">2-phospho-D-glycerate hydro-lyase</fullName>
    </alternativeName>
</protein>
<dbReference type="Pfam" id="PF00113">
    <property type="entry name" value="Enolase_C"/>
    <property type="match status" value="1"/>
</dbReference>
<dbReference type="PANTHER" id="PTHR11902">
    <property type="entry name" value="ENOLASE"/>
    <property type="match status" value="1"/>
</dbReference>
<evidence type="ECO:0000259" key="11">
    <source>
        <dbReference type="SMART" id="SM01193"/>
    </source>
</evidence>
<dbReference type="Gene3D" id="3.20.20.120">
    <property type="entry name" value="Enolase-like C-terminal domain"/>
    <property type="match status" value="1"/>
</dbReference>
<dbReference type="SUPFAM" id="SSF51604">
    <property type="entry name" value="Enolase C-terminal domain-like"/>
    <property type="match status" value="1"/>
</dbReference>
<evidence type="ECO:0000256" key="3">
    <source>
        <dbReference type="ARBA" id="ARBA00012058"/>
    </source>
</evidence>
<dbReference type="InterPro" id="IPR036849">
    <property type="entry name" value="Enolase-like_C_sf"/>
</dbReference>
<dbReference type="Gene3D" id="3.30.390.10">
    <property type="entry name" value="Enolase-like, N-terminal domain"/>
    <property type="match status" value="1"/>
</dbReference>
<evidence type="ECO:0000313" key="13">
    <source>
        <dbReference type="RefSeq" id="XP_019498475.1"/>
    </source>
</evidence>
<name>A0A8B7RG77_HIPAR</name>
<dbReference type="InterPro" id="IPR020810">
    <property type="entry name" value="Enolase_C"/>
</dbReference>
<dbReference type="Proteomes" id="UP000694851">
    <property type="component" value="Unplaced"/>
</dbReference>
<keyword evidence="12" id="KW-1185">Reference proteome</keyword>
<evidence type="ECO:0000256" key="8">
    <source>
        <dbReference type="ARBA" id="ARBA00048333"/>
    </source>
</evidence>
<evidence type="ECO:0000256" key="2">
    <source>
        <dbReference type="ARBA" id="ARBA00009604"/>
    </source>
</evidence>
<evidence type="ECO:0000313" key="12">
    <source>
        <dbReference type="Proteomes" id="UP000694851"/>
    </source>
</evidence>
<organism evidence="12 13">
    <name type="scientific">Hipposideros armiger</name>
    <name type="common">Great Himalayan leaf-nosed bat</name>
    <dbReference type="NCBI Taxonomy" id="186990"/>
    <lineage>
        <taxon>Eukaryota</taxon>
        <taxon>Metazoa</taxon>
        <taxon>Chordata</taxon>
        <taxon>Craniata</taxon>
        <taxon>Vertebrata</taxon>
        <taxon>Euteleostomi</taxon>
        <taxon>Mammalia</taxon>
        <taxon>Eutheria</taxon>
        <taxon>Laurasiatheria</taxon>
        <taxon>Chiroptera</taxon>
        <taxon>Yinpterochiroptera</taxon>
        <taxon>Rhinolophoidea</taxon>
        <taxon>Hipposideridae</taxon>
        <taxon>Hipposideros</taxon>
    </lineage>
</organism>
<dbReference type="PANTHER" id="PTHR11902:SF30">
    <property type="entry name" value="ENOLASE 4"/>
    <property type="match status" value="1"/>
</dbReference>
<evidence type="ECO:0000256" key="7">
    <source>
        <dbReference type="ARBA" id="ARBA00034855"/>
    </source>
</evidence>
<reference evidence="13" key="1">
    <citation type="submission" date="2025-08" db="UniProtKB">
        <authorList>
            <consortium name="RefSeq"/>
        </authorList>
    </citation>
    <scope>IDENTIFICATION</scope>
    <source>
        <tissue evidence="13">Muscle</tissue>
    </source>
</reference>
<evidence type="ECO:0000256" key="9">
    <source>
        <dbReference type="SAM" id="MobiDB-lite"/>
    </source>
</evidence>
<comment type="catalytic activity">
    <reaction evidence="8">
        <text>(2R)-2-phosphoglycerate = phosphoenolpyruvate + H2O</text>
        <dbReference type="Rhea" id="RHEA:10164"/>
        <dbReference type="ChEBI" id="CHEBI:15377"/>
        <dbReference type="ChEBI" id="CHEBI:58289"/>
        <dbReference type="ChEBI" id="CHEBI:58702"/>
        <dbReference type="EC" id="4.2.1.11"/>
    </reaction>
</comment>
<sequence>MGEEGGGRSCGTTRELQKLKQQALEYYRENDVPRRLEELLNSTFYLQPADVYGHLANCFSKLAKPPTICRVVGKRVLDGLGLPTLQVEIFCTIQNFPKNICSVVIATHFEVHENAFPELAEAEEVERSDAVLTAVQWVNETITQELQGIAPSNQAQVDQVLRAFFENKVREDKERRELEKSLEESTVPAPSPLIPHPHPPPAKKKGQKQGMKDALTEKPIISPEPVEPVLCGSMAIGAVSLAVAKTSAVLGSNPLYINITLLKHPQEQPTKLSIPLLMVSLVSCGKSSPGKLNLMKEVMCIPHPGLTAKQGMEMLMEIQKQINKTIEMPPPPKAEPKKGYNGGKRGQQMITGKMSHLGCLTITYDTIEQPLLLIQGICANLGLELGTNLHLAINCAAHELMDYSKGKYEVMTGMYKTAAEMVDLYVDLISRFPSIIAIIDPFRKEDSEQWDSIYNAVGSRCYIIAGSASKSISKLLEDGNISIPKSSGLIIKHTNQTTISDLVEISNLIDSKKRIAIFGSTEGESSDDSLVDLAVGLSVRFIKLGGLSRGERVTKYNRLFTIEEELVQNGTLGFNEEYVFLYLNGEDNKAVEAREATAEVSGERRGPVRCIFPTEVVEESART</sequence>
<accession>A0A8B7RG77</accession>
<evidence type="ECO:0000256" key="6">
    <source>
        <dbReference type="ARBA" id="ARBA00031125"/>
    </source>
</evidence>
<dbReference type="InterPro" id="IPR047500">
    <property type="entry name" value="DD_ENO4"/>
</dbReference>
<dbReference type="CDD" id="cd22974">
    <property type="entry name" value="DD_ENO4"/>
    <property type="match status" value="1"/>
</dbReference>
<proteinExistence type="inferred from homology"/>
<evidence type="ECO:0000256" key="1">
    <source>
        <dbReference type="ARBA" id="ARBA00005031"/>
    </source>
</evidence>
<evidence type="ECO:0000256" key="5">
    <source>
        <dbReference type="ARBA" id="ARBA00023239"/>
    </source>
</evidence>
<evidence type="ECO:0000259" key="10">
    <source>
        <dbReference type="SMART" id="SM01192"/>
    </source>
</evidence>
<dbReference type="SUPFAM" id="SSF54826">
    <property type="entry name" value="Enolase N-terminal domain-like"/>
    <property type="match status" value="1"/>
</dbReference>
<dbReference type="AlphaFoldDB" id="A0A8B7RG77"/>
<dbReference type="SMART" id="SM01192">
    <property type="entry name" value="Enolase_C"/>
    <property type="match status" value="1"/>
</dbReference>
<feature type="compositionally biased region" description="Pro residues" evidence="9">
    <location>
        <begin position="189"/>
        <end position="200"/>
    </location>
</feature>
<gene>
    <name evidence="13" type="primary">ENO4</name>
</gene>
<dbReference type="EC" id="4.2.1.11" evidence="3"/>
<dbReference type="GO" id="GO:0004634">
    <property type="term" value="F:phosphopyruvate hydratase activity"/>
    <property type="evidence" value="ECO:0007669"/>
    <property type="project" value="UniProtKB-EC"/>
</dbReference>
<feature type="domain" description="Enolase C-terminal TIM barrel" evidence="10">
    <location>
        <begin position="271"/>
        <end position="576"/>
    </location>
</feature>
<dbReference type="UniPathway" id="UPA00109">
    <property type="reaction ID" value="UER00187"/>
</dbReference>
<comment type="similarity">
    <text evidence="2">Belongs to the enolase family.</text>
</comment>
<dbReference type="SMART" id="SM01193">
    <property type="entry name" value="Enolase_N"/>
    <property type="match status" value="1"/>
</dbReference>
<dbReference type="CTD" id="387712"/>
<comment type="pathway">
    <text evidence="1">Carbohydrate degradation; glycolysis; pyruvate from D-glyceraldehyde 3-phosphate: step 4/5.</text>
</comment>
<dbReference type="GO" id="GO:0000015">
    <property type="term" value="C:phosphopyruvate hydratase complex"/>
    <property type="evidence" value="ECO:0007669"/>
    <property type="project" value="InterPro"/>
</dbReference>
<keyword evidence="5" id="KW-0456">Lyase</keyword>
<dbReference type="GO" id="GO:0006096">
    <property type="term" value="P:glycolytic process"/>
    <property type="evidence" value="ECO:0007669"/>
    <property type="project" value="UniProtKB-UniPathway"/>
</dbReference>
<dbReference type="GO" id="GO:0000287">
    <property type="term" value="F:magnesium ion binding"/>
    <property type="evidence" value="ECO:0007669"/>
    <property type="project" value="InterPro"/>
</dbReference>